<dbReference type="OMA" id="ASYWWWG"/>
<evidence type="ECO:0000256" key="2">
    <source>
        <dbReference type="ARBA" id="ARBA00004673"/>
    </source>
</evidence>
<feature type="transmembrane region" description="Helical" evidence="13">
    <location>
        <begin position="14"/>
        <end position="34"/>
    </location>
</feature>
<evidence type="ECO:0000256" key="8">
    <source>
        <dbReference type="ARBA" id="ARBA00023002"/>
    </source>
</evidence>
<keyword evidence="9 12" id="KW-0496">Mitochondrion</keyword>
<evidence type="ECO:0000256" key="13">
    <source>
        <dbReference type="SAM" id="Phobius"/>
    </source>
</evidence>
<evidence type="ECO:0000256" key="7">
    <source>
        <dbReference type="ARBA" id="ARBA00022989"/>
    </source>
</evidence>
<comment type="similarity">
    <text evidence="3 12">Belongs to the fungal cytochrome c oxidase subunit 7a family.</text>
</comment>
<keyword evidence="15" id="KW-1185">Reference proteome</keyword>
<dbReference type="PIRSF" id="PIRSF000283">
    <property type="entry name" value="COX9"/>
    <property type="match status" value="1"/>
</dbReference>
<comment type="subcellular location">
    <subcellularLocation>
        <location evidence="1">Mitochondrion inner membrane</location>
        <topology evidence="1">Single-pass membrane protein</topology>
    </subcellularLocation>
</comment>
<dbReference type="EMBL" id="KE503208">
    <property type="protein sequence ID" value="EPX70915.1"/>
    <property type="molecule type" value="Genomic_DNA"/>
</dbReference>
<accession>S9QX75</accession>
<dbReference type="PANTHER" id="PTHR28264:SF1">
    <property type="entry name" value="CYTOCHROME C OXIDASE SUBUNIT 6C"/>
    <property type="match status" value="1"/>
</dbReference>
<keyword evidence="10 12" id="KW-0472">Membrane</keyword>
<evidence type="ECO:0000256" key="11">
    <source>
        <dbReference type="ARBA" id="ARBA00031091"/>
    </source>
</evidence>
<protein>
    <recommendedName>
        <fullName evidence="4 12">Cytochrome c oxidase subunit 9, mitochondrial</fullName>
    </recommendedName>
    <alternativeName>
        <fullName evidence="11 12">Cytochrome c oxidase polypeptide VIIA</fullName>
    </alternativeName>
</protein>
<evidence type="ECO:0000256" key="3">
    <source>
        <dbReference type="ARBA" id="ARBA00008862"/>
    </source>
</evidence>
<dbReference type="UniPathway" id="UPA00705"/>
<evidence type="ECO:0000256" key="10">
    <source>
        <dbReference type="ARBA" id="ARBA00023136"/>
    </source>
</evidence>
<evidence type="ECO:0000256" key="6">
    <source>
        <dbReference type="ARBA" id="ARBA00022792"/>
    </source>
</evidence>
<comment type="pathway">
    <text evidence="2 12">Energy metabolism; oxidative phosphorylation.</text>
</comment>
<evidence type="ECO:0000313" key="14">
    <source>
        <dbReference type="EMBL" id="EPX70915.1"/>
    </source>
</evidence>
<evidence type="ECO:0000256" key="5">
    <source>
        <dbReference type="ARBA" id="ARBA00022692"/>
    </source>
</evidence>
<evidence type="ECO:0000256" key="9">
    <source>
        <dbReference type="ARBA" id="ARBA00023128"/>
    </source>
</evidence>
<name>S9QX75_SCHOY</name>
<dbReference type="CDD" id="cd22888">
    <property type="entry name" value="CcO_VIIa_fungal"/>
    <property type="match status" value="1"/>
</dbReference>
<keyword evidence="7 13" id="KW-1133">Transmembrane helix</keyword>
<sequence>MAVGPITGTFKRQIIVDFSTILGLGTAGGLVWWFGYHKPAFKQRDEYYKKLAAEKLSE</sequence>
<dbReference type="GO" id="GO:0045277">
    <property type="term" value="C:respiratory chain complex IV"/>
    <property type="evidence" value="ECO:0007669"/>
    <property type="project" value="EnsemblFungi"/>
</dbReference>
<organism evidence="14 15">
    <name type="scientific">Schizosaccharomyces octosporus (strain yFS286)</name>
    <name type="common">Fission yeast</name>
    <name type="synonym">Octosporomyces octosporus</name>
    <dbReference type="NCBI Taxonomy" id="483514"/>
    <lineage>
        <taxon>Eukaryota</taxon>
        <taxon>Fungi</taxon>
        <taxon>Dikarya</taxon>
        <taxon>Ascomycota</taxon>
        <taxon>Taphrinomycotina</taxon>
        <taxon>Schizosaccharomycetes</taxon>
        <taxon>Schizosaccharomycetales</taxon>
        <taxon>Schizosaccharomycetaceae</taxon>
        <taxon>Schizosaccharomyces</taxon>
    </lineage>
</organism>
<dbReference type="RefSeq" id="XP_013020339.1">
    <property type="nucleotide sequence ID" value="XM_013164885.1"/>
</dbReference>
<comment type="function">
    <text evidence="12">Component of the cytochrome c oxidase, the last enzyme in the mitochondrial electron transport chain which drives oxidative phosphorylation.</text>
</comment>
<proteinExistence type="inferred from homology"/>
<dbReference type="InterPro" id="IPR014368">
    <property type="entry name" value="Cyt_c_oxidase_su7a_fun"/>
</dbReference>
<keyword evidence="8 12" id="KW-0560">Oxidoreductase</keyword>
<dbReference type="HOGENOM" id="CLU_196969_0_0_1"/>
<gene>
    <name evidence="14" type="ORF">SOCG_04043</name>
</gene>
<evidence type="ECO:0000256" key="12">
    <source>
        <dbReference type="PIRNR" id="PIRNR000283"/>
    </source>
</evidence>
<dbReference type="AlphaFoldDB" id="S9QX75"/>
<dbReference type="PANTHER" id="PTHR28264">
    <property type="entry name" value="CYTOCHROME C OXIDASE SUBUNIT 7A"/>
    <property type="match status" value="1"/>
</dbReference>
<evidence type="ECO:0000313" key="15">
    <source>
        <dbReference type="Proteomes" id="UP000016088"/>
    </source>
</evidence>
<keyword evidence="6 12" id="KW-0999">Mitochondrion inner membrane</keyword>
<dbReference type="GO" id="GO:0016491">
    <property type="term" value="F:oxidoreductase activity"/>
    <property type="evidence" value="ECO:0007669"/>
    <property type="project" value="UniProtKB-KW"/>
</dbReference>
<reference evidence="14 15" key="1">
    <citation type="journal article" date="2011" name="Science">
        <title>Comparative functional genomics of the fission yeasts.</title>
        <authorList>
            <person name="Rhind N."/>
            <person name="Chen Z."/>
            <person name="Yassour M."/>
            <person name="Thompson D.A."/>
            <person name="Haas B.J."/>
            <person name="Habib N."/>
            <person name="Wapinski I."/>
            <person name="Roy S."/>
            <person name="Lin M.F."/>
            <person name="Heiman D.I."/>
            <person name="Young S.K."/>
            <person name="Furuya K."/>
            <person name="Guo Y."/>
            <person name="Pidoux A."/>
            <person name="Chen H.M."/>
            <person name="Robbertse B."/>
            <person name="Goldberg J.M."/>
            <person name="Aoki K."/>
            <person name="Bayne E.H."/>
            <person name="Berlin A.M."/>
            <person name="Desjardins C.A."/>
            <person name="Dobbs E."/>
            <person name="Dukaj L."/>
            <person name="Fan L."/>
            <person name="FitzGerald M.G."/>
            <person name="French C."/>
            <person name="Gujja S."/>
            <person name="Hansen K."/>
            <person name="Keifenheim D."/>
            <person name="Levin J.Z."/>
            <person name="Mosher R.A."/>
            <person name="Mueller C.A."/>
            <person name="Pfiffner J."/>
            <person name="Priest M."/>
            <person name="Russ C."/>
            <person name="Smialowska A."/>
            <person name="Swoboda P."/>
            <person name="Sykes S.M."/>
            <person name="Vaughn M."/>
            <person name="Vengrova S."/>
            <person name="Yoder R."/>
            <person name="Zeng Q."/>
            <person name="Allshire R."/>
            <person name="Baulcombe D."/>
            <person name="Birren B.W."/>
            <person name="Brown W."/>
            <person name="Ekwall K."/>
            <person name="Kellis M."/>
            <person name="Leatherwood J."/>
            <person name="Levin H."/>
            <person name="Margalit H."/>
            <person name="Martienssen R."/>
            <person name="Nieduszynski C.A."/>
            <person name="Spatafora J.W."/>
            <person name="Friedman N."/>
            <person name="Dalgaard J.Z."/>
            <person name="Baumann P."/>
            <person name="Niki H."/>
            <person name="Regev A."/>
            <person name="Nusbaum C."/>
        </authorList>
    </citation>
    <scope>NUCLEOTIDE SEQUENCE [LARGE SCALE GENOMIC DNA]</scope>
    <source>
        <strain evidence="15">yFS286</strain>
    </source>
</reference>
<dbReference type="VEuPathDB" id="FungiDB:SOCG_04043"/>
<dbReference type="GeneID" id="25033007"/>
<dbReference type="GO" id="GO:0006123">
    <property type="term" value="P:mitochondrial electron transport, cytochrome c to oxygen"/>
    <property type="evidence" value="ECO:0007669"/>
    <property type="project" value="InterPro"/>
</dbReference>
<evidence type="ECO:0000256" key="1">
    <source>
        <dbReference type="ARBA" id="ARBA00004434"/>
    </source>
</evidence>
<dbReference type="GO" id="GO:0004129">
    <property type="term" value="F:cytochrome-c oxidase activity"/>
    <property type="evidence" value="ECO:0007669"/>
    <property type="project" value="EnsemblFungi"/>
</dbReference>
<dbReference type="GO" id="GO:0005743">
    <property type="term" value="C:mitochondrial inner membrane"/>
    <property type="evidence" value="ECO:0007669"/>
    <property type="project" value="UniProtKB-SubCell"/>
</dbReference>
<keyword evidence="5 13" id="KW-0812">Transmembrane</keyword>
<evidence type="ECO:0000256" key="4">
    <source>
        <dbReference type="ARBA" id="ARBA00016081"/>
    </source>
</evidence>
<dbReference type="Proteomes" id="UP000016088">
    <property type="component" value="Unassembled WGS sequence"/>
</dbReference>
<dbReference type="OrthoDB" id="2317211at2759"/>